<evidence type="ECO:0000313" key="3">
    <source>
        <dbReference type="Proteomes" id="UP000283090"/>
    </source>
</evidence>
<sequence length="412" mass="45600">MSHSPQITDTQFSESAATWKEWLPVVSDSGVREQDIFDELLSIMWCEIKEGLENITEWFDRHINREQDMIMEEFDSDLPTAGVFQDGDPLYPGIYDPLFPDLAENDQDNAYVPSGSSAIDAAMPEELRPNCDVNSFSPSMDLAHESSSWESLSESLVITAASAFLQELESSGILFLDLFGTLESLFASRVYDNEDLPQSAGCPNLELSDIRERKKVVASMQSSLNCQTYPHASIIITKVSNLFLKGCLAALEDLEECTIFCLKLLCKPSHSVLNFFSAIVAHFSDYYHTQLPAGAKCSHDRYKNPGYVSSRFKEAAGFVRSAHRSGSTPTFSPKSDATSPNLSNPPAPLNSRKRGSMQAGVDERITISGKRSKLEGATIQREKSPKVYKFKVETGNPAARKKSKPSPNLPNV</sequence>
<proteinExistence type="predicted"/>
<dbReference type="AlphaFoldDB" id="A0A437A7I4"/>
<dbReference type="GeneID" id="93587636"/>
<dbReference type="VEuPathDB" id="FungiDB:DFL_005325"/>
<protein>
    <submittedName>
        <fullName evidence="2">Uncharacterized protein</fullName>
    </submittedName>
</protein>
<feature type="compositionally biased region" description="Polar residues" evidence="1">
    <location>
        <begin position="324"/>
        <end position="338"/>
    </location>
</feature>
<dbReference type="STRING" id="97331.A0A437A7I4"/>
<evidence type="ECO:0000313" key="2">
    <source>
        <dbReference type="EMBL" id="RVD87078.1"/>
    </source>
</evidence>
<dbReference type="Proteomes" id="UP000283090">
    <property type="component" value="Unassembled WGS sequence"/>
</dbReference>
<keyword evidence="3" id="KW-1185">Reference proteome</keyword>
<dbReference type="RefSeq" id="XP_067492622.1">
    <property type="nucleotide sequence ID" value="XM_067634566.1"/>
</dbReference>
<gene>
    <name evidence="2" type="ORF">DFL_005325</name>
</gene>
<reference evidence="2 3" key="1">
    <citation type="submission" date="2019-01" db="EMBL/GenBank/DDBJ databases">
        <title>Intercellular communication is required for trap formation in the nematode-trapping fungus Duddingtonia flagrans.</title>
        <authorList>
            <person name="Youssar L."/>
            <person name="Wernet V."/>
            <person name="Hensel N."/>
            <person name="Hildebrandt H.-G."/>
            <person name="Fischer R."/>
        </authorList>
    </citation>
    <scope>NUCLEOTIDE SEQUENCE [LARGE SCALE GENOMIC DNA]</scope>
    <source>
        <strain evidence="2 3">CBS H-5679</strain>
    </source>
</reference>
<evidence type="ECO:0000256" key="1">
    <source>
        <dbReference type="SAM" id="MobiDB-lite"/>
    </source>
</evidence>
<dbReference type="EMBL" id="SAEB01000006">
    <property type="protein sequence ID" value="RVD87078.1"/>
    <property type="molecule type" value="Genomic_DNA"/>
</dbReference>
<dbReference type="OrthoDB" id="5313017at2759"/>
<name>A0A437A7I4_ARTFL</name>
<feature type="region of interest" description="Disordered" evidence="1">
    <location>
        <begin position="323"/>
        <end position="412"/>
    </location>
</feature>
<organism evidence="2 3">
    <name type="scientific">Arthrobotrys flagrans</name>
    <name type="common">Nematode-trapping fungus</name>
    <name type="synonym">Trichothecium flagrans</name>
    <dbReference type="NCBI Taxonomy" id="97331"/>
    <lineage>
        <taxon>Eukaryota</taxon>
        <taxon>Fungi</taxon>
        <taxon>Dikarya</taxon>
        <taxon>Ascomycota</taxon>
        <taxon>Pezizomycotina</taxon>
        <taxon>Orbiliomycetes</taxon>
        <taxon>Orbiliales</taxon>
        <taxon>Orbiliaceae</taxon>
        <taxon>Arthrobotrys</taxon>
    </lineage>
</organism>
<accession>A0A437A7I4</accession>
<comment type="caution">
    <text evidence="2">The sequence shown here is derived from an EMBL/GenBank/DDBJ whole genome shotgun (WGS) entry which is preliminary data.</text>
</comment>